<dbReference type="AlphaFoldDB" id="A0A7X6RPU8"/>
<evidence type="ECO:0000313" key="8">
    <source>
        <dbReference type="Proteomes" id="UP000553209"/>
    </source>
</evidence>
<dbReference type="InterPro" id="IPR039425">
    <property type="entry name" value="RNA_pol_sigma-70-like"/>
</dbReference>
<dbReference type="GO" id="GO:0003677">
    <property type="term" value="F:DNA binding"/>
    <property type="evidence" value="ECO:0007669"/>
    <property type="project" value="UniProtKB-KW"/>
</dbReference>
<keyword evidence="3" id="KW-0238">DNA-binding</keyword>
<dbReference type="PANTHER" id="PTHR43133:SF8">
    <property type="entry name" value="RNA POLYMERASE SIGMA FACTOR HI_1459-RELATED"/>
    <property type="match status" value="1"/>
</dbReference>
<keyword evidence="8" id="KW-1185">Reference proteome</keyword>
<dbReference type="InterPro" id="IPR014284">
    <property type="entry name" value="RNA_pol_sigma-70_dom"/>
</dbReference>
<protein>
    <submittedName>
        <fullName evidence="7">Sigma-70 family RNA polymerase sigma factor</fullName>
    </submittedName>
</protein>
<feature type="region of interest" description="Disordered" evidence="5">
    <location>
        <begin position="1"/>
        <end position="30"/>
    </location>
</feature>
<reference evidence="7 8" key="1">
    <citation type="submission" date="2020-04" db="EMBL/GenBank/DDBJ databases">
        <title>MicrobeNet Type strains.</title>
        <authorList>
            <person name="Nicholson A.C."/>
        </authorList>
    </citation>
    <scope>NUCLEOTIDE SEQUENCE [LARGE SCALE GENOMIC DNA]</scope>
    <source>
        <strain evidence="7 8">ATCC 23612</strain>
    </source>
</reference>
<evidence type="ECO:0000256" key="5">
    <source>
        <dbReference type="SAM" id="MobiDB-lite"/>
    </source>
</evidence>
<dbReference type="EMBL" id="JAAXPG010000008">
    <property type="protein sequence ID" value="NKY98094.1"/>
    <property type="molecule type" value="Genomic_DNA"/>
</dbReference>
<dbReference type="GO" id="GO:0006352">
    <property type="term" value="P:DNA-templated transcription initiation"/>
    <property type="evidence" value="ECO:0007669"/>
    <property type="project" value="InterPro"/>
</dbReference>
<name>A0A7X6RPU8_9ACTN</name>
<dbReference type="NCBIfam" id="TIGR02937">
    <property type="entry name" value="sigma70-ECF"/>
    <property type="match status" value="1"/>
</dbReference>
<dbReference type="Proteomes" id="UP000553209">
    <property type="component" value="Unassembled WGS sequence"/>
</dbReference>
<keyword evidence="4" id="KW-0804">Transcription</keyword>
<gene>
    <name evidence="7" type="ORF">HGB44_10580</name>
</gene>
<evidence type="ECO:0000256" key="2">
    <source>
        <dbReference type="ARBA" id="ARBA00023082"/>
    </source>
</evidence>
<evidence type="ECO:0000313" key="7">
    <source>
        <dbReference type="EMBL" id="NKY98094.1"/>
    </source>
</evidence>
<keyword evidence="2" id="KW-0731">Sigma factor</keyword>
<dbReference type="Pfam" id="PF04542">
    <property type="entry name" value="Sigma70_r2"/>
    <property type="match status" value="1"/>
</dbReference>
<sequence length="214" mass="23876">MPVPATTGGDTAGPDPARDHGGADTASPSDAELVRGACRGEHRAWEAIVDRHLPVVNAIARSYRLSTPDREDAVQTVWLTLNQQLPRLHSPERLRGWLRRVAHDACGRQRRHSARNRPVDPQSLTRVPPAEAPGPETQYLRKEEREELHRAIRRLTDPGERRAALRYLDGAAGLSVPSAPCGPEAADGRVHPRTAANQRRRMLRRLRRILEEPT</sequence>
<dbReference type="PANTHER" id="PTHR43133">
    <property type="entry name" value="RNA POLYMERASE ECF-TYPE SIGMA FACTO"/>
    <property type="match status" value="1"/>
</dbReference>
<evidence type="ECO:0000259" key="6">
    <source>
        <dbReference type="Pfam" id="PF04542"/>
    </source>
</evidence>
<dbReference type="GO" id="GO:0016987">
    <property type="term" value="F:sigma factor activity"/>
    <property type="evidence" value="ECO:0007669"/>
    <property type="project" value="UniProtKB-KW"/>
</dbReference>
<evidence type="ECO:0000256" key="4">
    <source>
        <dbReference type="ARBA" id="ARBA00023163"/>
    </source>
</evidence>
<evidence type="ECO:0000256" key="3">
    <source>
        <dbReference type="ARBA" id="ARBA00023125"/>
    </source>
</evidence>
<evidence type="ECO:0000256" key="1">
    <source>
        <dbReference type="ARBA" id="ARBA00023015"/>
    </source>
</evidence>
<dbReference type="Gene3D" id="1.10.1740.10">
    <property type="match status" value="1"/>
</dbReference>
<organism evidence="7 8">
    <name type="scientific">Nocardiopsis alborubida</name>
    <dbReference type="NCBI Taxonomy" id="146802"/>
    <lineage>
        <taxon>Bacteria</taxon>
        <taxon>Bacillati</taxon>
        <taxon>Actinomycetota</taxon>
        <taxon>Actinomycetes</taxon>
        <taxon>Streptosporangiales</taxon>
        <taxon>Nocardiopsidaceae</taxon>
        <taxon>Nocardiopsis</taxon>
    </lineage>
</organism>
<proteinExistence type="predicted"/>
<feature type="domain" description="RNA polymerase sigma-70 region 2" evidence="6">
    <location>
        <begin position="49"/>
        <end position="115"/>
    </location>
</feature>
<comment type="caution">
    <text evidence="7">The sequence shown here is derived from an EMBL/GenBank/DDBJ whole genome shotgun (WGS) entry which is preliminary data.</text>
</comment>
<dbReference type="InterPro" id="IPR007627">
    <property type="entry name" value="RNA_pol_sigma70_r2"/>
</dbReference>
<keyword evidence="1" id="KW-0805">Transcription regulation</keyword>
<dbReference type="InterPro" id="IPR013325">
    <property type="entry name" value="RNA_pol_sigma_r2"/>
</dbReference>
<dbReference type="SUPFAM" id="SSF88946">
    <property type="entry name" value="Sigma2 domain of RNA polymerase sigma factors"/>
    <property type="match status" value="1"/>
</dbReference>
<accession>A0A7X6RPU8</accession>
<feature type="region of interest" description="Disordered" evidence="5">
    <location>
        <begin position="108"/>
        <end position="142"/>
    </location>
</feature>
<dbReference type="RefSeq" id="WP_082768214.1">
    <property type="nucleotide sequence ID" value="NZ_JAAXPG010000008.1"/>
</dbReference>